<keyword evidence="2" id="KW-1185">Reference proteome</keyword>
<name>A0A0R3WQ20_HYDTA</name>
<proteinExistence type="predicted"/>
<accession>A0A0R3WQ20</accession>
<reference evidence="3" key="1">
    <citation type="submission" date="2017-02" db="UniProtKB">
        <authorList>
            <consortium name="WormBaseParasite"/>
        </authorList>
    </citation>
    <scope>IDENTIFICATION</scope>
</reference>
<protein>
    <submittedName>
        <fullName evidence="3">DUF1618 domain-containing protein</fullName>
    </submittedName>
</protein>
<dbReference type="STRING" id="6205.A0A0R3WQ20"/>
<dbReference type="EMBL" id="UYWX01001581">
    <property type="protein sequence ID" value="VDM21317.1"/>
    <property type="molecule type" value="Genomic_DNA"/>
</dbReference>
<gene>
    <name evidence="1" type="ORF">TTAC_LOCUS2845</name>
</gene>
<evidence type="ECO:0000313" key="1">
    <source>
        <dbReference type="EMBL" id="VDM21317.1"/>
    </source>
</evidence>
<evidence type="ECO:0000313" key="3">
    <source>
        <dbReference type="WBParaSite" id="TTAC_0000286001-mRNA-1"/>
    </source>
</evidence>
<dbReference type="WBParaSite" id="TTAC_0000286001-mRNA-1">
    <property type="protein sequence ID" value="TTAC_0000286001-mRNA-1"/>
    <property type="gene ID" value="TTAC_0000286001"/>
</dbReference>
<reference evidence="1 2" key="2">
    <citation type="submission" date="2018-11" db="EMBL/GenBank/DDBJ databases">
        <authorList>
            <consortium name="Pathogen Informatics"/>
        </authorList>
    </citation>
    <scope>NUCLEOTIDE SEQUENCE [LARGE SCALE GENOMIC DNA]</scope>
</reference>
<organism evidence="3">
    <name type="scientific">Hydatigena taeniaeformis</name>
    <name type="common">Feline tapeworm</name>
    <name type="synonym">Taenia taeniaeformis</name>
    <dbReference type="NCBI Taxonomy" id="6205"/>
    <lineage>
        <taxon>Eukaryota</taxon>
        <taxon>Metazoa</taxon>
        <taxon>Spiralia</taxon>
        <taxon>Lophotrochozoa</taxon>
        <taxon>Platyhelminthes</taxon>
        <taxon>Cestoda</taxon>
        <taxon>Eucestoda</taxon>
        <taxon>Cyclophyllidea</taxon>
        <taxon>Taeniidae</taxon>
        <taxon>Hydatigera</taxon>
    </lineage>
</organism>
<dbReference type="Proteomes" id="UP000274429">
    <property type="component" value="Unassembled WGS sequence"/>
</dbReference>
<dbReference type="AlphaFoldDB" id="A0A0R3WQ20"/>
<sequence length="236" mass="26740">MTSPASSLISRVTIHVGDRNPRLPEVPNHRVLMRFEPGYAVRADPRTHMLQTLRRKWDFLATLDGYLRPECQKMGRYVCANDMDLLLINIAPDGDVLNVIWAKKSLVYTPLPSSNRSVPHTLFSKQHTLRPQQERAAYGEIPAPHISDPDHELSCPWNRLESFILQLQTSPPDSQVQPELIRHFEHAGFGRLIGVKVEKLGHCSEQPESSILSGSKNLALQFSRRGILFANKLTHT</sequence>
<evidence type="ECO:0000313" key="2">
    <source>
        <dbReference type="Proteomes" id="UP000274429"/>
    </source>
</evidence>
<dbReference type="OrthoDB" id="6261864at2759"/>